<dbReference type="GO" id="GO:0007165">
    <property type="term" value="P:signal transduction"/>
    <property type="evidence" value="ECO:0007669"/>
    <property type="project" value="InterPro"/>
</dbReference>
<dbReference type="Gene3D" id="3.40.50.10140">
    <property type="entry name" value="Toll/interleukin-1 receptor homology (TIR) domain"/>
    <property type="match status" value="1"/>
</dbReference>
<name>A0A1H9UWM1_9PSEU</name>
<proteinExistence type="predicted"/>
<dbReference type="Proteomes" id="UP000199503">
    <property type="component" value="Unassembled WGS sequence"/>
</dbReference>
<dbReference type="Pfam" id="PF13676">
    <property type="entry name" value="TIR_2"/>
    <property type="match status" value="1"/>
</dbReference>
<accession>A0A1H9UWM1</accession>
<evidence type="ECO:0000259" key="1">
    <source>
        <dbReference type="Pfam" id="PF13676"/>
    </source>
</evidence>
<dbReference type="RefSeq" id="WP_177230037.1">
    <property type="nucleotide sequence ID" value="NZ_FOFV01000016.1"/>
</dbReference>
<dbReference type="InterPro" id="IPR000157">
    <property type="entry name" value="TIR_dom"/>
</dbReference>
<dbReference type="EMBL" id="FOFV01000016">
    <property type="protein sequence ID" value="SES13433.1"/>
    <property type="molecule type" value="Genomic_DNA"/>
</dbReference>
<organism evidence="2 3">
    <name type="scientific">Lentzea albida</name>
    <dbReference type="NCBI Taxonomy" id="65499"/>
    <lineage>
        <taxon>Bacteria</taxon>
        <taxon>Bacillati</taxon>
        <taxon>Actinomycetota</taxon>
        <taxon>Actinomycetes</taxon>
        <taxon>Pseudonocardiales</taxon>
        <taxon>Pseudonocardiaceae</taxon>
        <taxon>Lentzea</taxon>
    </lineage>
</organism>
<sequence>MASIFINFQTGDGDGAACALDERLSSEFGRDEVLRSSRSIELGVDHRPALEEGVRHCRVLLVVIGPHWNVKALWEDDDWVRREIAEALRLRKRVIPVLFGKGTRLPDEDSLPDDVKGLVHQQNSTSTHRDLHVWLDFLPRHLVEVEPELGIGVVPGLHRLTTWWQERPESRILPAGFQLAGRDAAVRRIEDWLSGPAFALVIRGNSRYEAQTFVAAVVSTSHPPPRAVLVDSADGAKHALRLLPLLIVTPPGQIDVQTAVDKGHHVLVVADSHEAPRSGEIALPRTPRDEAREVLVAHGVDPAEADALAAAARRSVRALTRRLTVGAETPPWAGASATDLAVTLALVGEWAAGTEDTAEIDPDRRILERLTGRPYQKVERFALDHSKADDPLLHRTSTSYQLADVRDAWAFLGSRLGASGFGRWRNLVFEVMFGDGASGHLRRGVVQVLAAAGTAGDTRAERLVGEILRYAEEDRSGQRWSRLAKALPLIAEASPTAFLDAVGRGLSGESPALAFPIPGNSYGPPPRTHLLLALGRLCWSGEHISRAACAMARLAELDPEPDGNHRNSPLETLVDALVSVVPLATATPGHRRAAIMDVLRHNPRIGRQLLLRSLSGDSGAHTLVDRPEFRDWPAPFVTVPQEDREPAPEWLVDRALGELREWPAWWVDVVGSMAQFRDETRRRFTTALVDLQVEAVDPHVRMRLWWAVLDHLTQFPEPVLWEFAVRWEPVELPERHARWFNSEIVPVEVFDDFQGFLERVFLGRKAVVEELLSSWGVEGIVQLASEVNSPRDLGSLVAEVADPLLLEELFPLFAGYGHSAELASGWLTAAARTEPLRVGEVVSSGLTSWDPATQARVLLALPGSADVLELVKTADRAAQAVYWQRTTLVPEDHSRERYLGELVARDRAESVLHALYVAVRTRSWTPSAALFVSALRAVAQRPGPLPASLSHEVAVLLDHLGATSDDQDVVADLEIAYFSVLRRQRPPVSLYRRISTDPHQFVRRVRQAVEGTGGLSRPELWLALTECRSVPATAHWVDEALGLLATTGVASFGEQCIGSMLAGSPVGEDGTWPAEFVRDLLEELERPDVDEGFVRGARNDHVAGSRIAAGGGAEEREQAVEHEKWANRIEQRWPHTASLLRVCADGFVRSAMRFDEHAEDDHDA</sequence>
<evidence type="ECO:0000313" key="3">
    <source>
        <dbReference type="Proteomes" id="UP000199503"/>
    </source>
</evidence>
<dbReference type="SUPFAM" id="SSF52200">
    <property type="entry name" value="Toll/Interleukin receptor TIR domain"/>
    <property type="match status" value="1"/>
</dbReference>
<gene>
    <name evidence="2" type="ORF">SAMN04488000_116169</name>
</gene>
<dbReference type="AlphaFoldDB" id="A0A1H9UWM1"/>
<feature type="domain" description="TIR" evidence="1">
    <location>
        <begin position="4"/>
        <end position="102"/>
    </location>
</feature>
<evidence type="ECO:0000313" key="2">
    <source>
        <dbReference type="EMBL" id="SES13433.1"/>
    </source>
</evidence>
<protein>
    <submittedName>
        <fullName evidence="2">Transcriptional regulator, XRE family</fullName>
    </submittedName>
</protein>
<dbReference type="InterPro" id="IPR035897">
    <property type="entry name" value="Toll_tir_struct_dom_sf"/>
</dbReference>
<dbReference type="STRING" id="65499.SAMN04488000_116169"/>
<keyword evidence="3" id="KW-1185">Reference proteome</keyword>
<reference evidence="3" key="1">
    <citation type="submission" date="2016-10" db="EMBL/GenBank/DDBJ databases">
        <authorList>
            <person name="Varghese N."/>
            <person name="Submissions S."/>
        </authorList>
    </citation>
    <scope>NUCLEOTIDE SEQUENCE [LARGE SCALE GENOMIC DNA]</scope>
    <source>
        <strain evidence="3">DSM 44437</strain>
    </source>
</reference>